<dbReference type="PANTHER" id="PTHR19290">
    <property type="entry name" value="BASIC HELIX-LOOP-HELIX PROTEIN NEUROGENIN-RELATED"/>
    <property type="match status" value="1"/>
</dbReference>
<comment type="subcellular location">
    <subcellularLocation>
        <location evidence="2">Cytoplasm</location>
    </subcellularLocation>
    <subcellularLocation>
        <location evidence="1">Nucleus speckle</location>
    </subcellularLocation>
</comment>
<accession>A0A8B7PE76</accession>
<evidence type="ECO:0000256" key="7">
    <source>
        <dbReference type="SAM" id="MobiDB-lite"/>
    </source>
</evidence>
<dbReference type="GO" id="GO:0070888">
    <property type="term" value="F:E-box binding"/>
    <property type="evidence" value="ECO:0007669"/>
    <property type="project" value="TreeGrafter"/>
</dbReference>
<feature type="region of interest" description="Disordered" evidence="7">
    <location>
        <begin position="127"/>
        <end position="220"/>
    </location>
</feature>
<evidence type="ECO:0000313" key="10">
    <source>
        <dbReference type="RefSeq" id="XP_018023912.1"/>
    </source>
</evidence>
<name>A0A8B7PE76_HYAAZ</name>
<dbReference type="GO" id="GO:0046983">
    <property type="term" value="F:protein dimerization activity"/>
    <property type="evidence" value="ECO:0007669"/>
    <property type="project" value="InterPro"/>
</dbReference>
<keyword evidence="9" id="KW-1185">Reference proteome</keyword>
<evidence type="ECO:0000256" key="1">
    <source>
        <dbReference type="ARBA" id="ARBA00004324"/>
    </source>
</evidence>
<evidence type="ECO:0000256" key="5">
    <source>
        <dbReference type="ARBA" id="ARBA00023163"/>
    </source>
</evidence>
<dbReference type="InterPro" id="IPR032660">
    <property type="entry name" value="ATOH8_bHLH"/>
</dbReference>
<evidence type="ECO:0000313" key="9">
    <source>
        <dbReference type="Proteomes" id="UP000694843"/>
    </source>
</evidence>
<dbReference type="SMART" id="SM00353">
    <property type="entry name" value="HLH"/>
    <property type="match status" value="1"/>
</dbReference>
<dbReference type="Proteomes" id="UP000694843">
    <property type="component" value="Unplaced"/>
</dbReference>
<dbReference type="GO" id="GO:0045944">
    <property type="term" value="P:positive regulation of transcription by RNA polymerase II"/>
    <property type="evidence" value="ECO:0007669"/>
    <property type="project" value="TreeGrafter"/>
</dbReference>
<dbReference type="GO" id="GO:0016607">
    <property type="term" value="C:nuclear speck"/>
    <property type="evidence" value="ECO:0007669"/>
    <property type="project" value="UniProtKB-SubCell"/>
</dbReference>
<dbReference type="GeneID" id="108679717"/>
<dbReference type="CDD" id="cd11421">
    <property type="entry name" value="bHLH_TS_ATOH8"/>
    <property type="match status" value="1"/>
</dbReference>
<gene>
    <name evidence="10" type="primary">LOC108679717</name>
</gene>
<dbReference type="Gene3D" id="4.10.280.10">
    <property type="entry name" value="Helix-loop-helix DNA-binding domain"/>
    <property type="match status" value="1"/>
</dbReference>
<proteinExistence type="predicted"/>
<feature type="compositionally biased region" description="Polar residues" evidence="7">
    <location>
        <begin position="47"/>
        <end position="62"/>
    </location>
</feature>
<keyword evidence="4" id="KW-0238">DNA-binding</keyword>
<keyword evidence="5" id="KW-0804">Transcription</keyword>
<feature type="compositionally biased region" description="Pro residues" evidence="7">
    <location>
        <begin position="385"/>
        <end position="396"/>
    </location>
</feature>
<feature type="region of interest" description="Disordered" evidence="7">
    <location>
        <begin position="381"/>
        <end position="468"/>
    </location>
</feature>
<dbReference type="KEGG" id="hazt:108679717"/>
<feature type="compositionally biased region" description="Polar residues" evidence="7">
    <location>
        <begin position="325"/>
        <end position="339"/>
    </location>
</feature>
<reference evidence="10" key="1">
    <citation type="submission" date="2025-08" db="UniProtKB">
        <authorList>
            <consortium name="RefSeq"/>
        </authorList>
    </citation>
    <scope>IDENTIFICATION</scope>
    <source>
        <tissue evidence="10">Whole organism</tissue>
    </source>
</reference>
<evidence type="ECO:0000256" key="6">
    <source>
        <dbReference type="ARBA" id="ARBA00023242"/>
    </source>
</evidence>
<dbReference type="InterPro" id="IPR011598">
    <property type="entry name" value="bHLH_dom"/>
</dbReference>
<evidence type="ECO:0000259" key="8">
    <source>
        <dbReference type="PROSITE" id="PS50888"/>
    </source>
</evidence>
<sequence>MYRGMDSEDSEAREDSASEDSHPSTDASEDSVEVRVGGVLGPPPSTCPQNYSPGRSCSPQGCLSPTRALSPLLISLSKGCPTSRLPPKLRKCYNTLASNTLTQALNSNPAHPTALAFAASYDRIQSPAPKKLGYGSVHDEVHTNSRRRKTTEPRRLYSDQSKKRPHSPNPDYQAKSPKLSSDEEIRPVKQPKLSTPYPSPPLVRVDPPSPRSSLSTSSIGAPPLIHHSLLSPLARTPTISPSLTPGLSPHLLPPGWPSVSASYQHYTRLLGSVLPNPLALLPGGIHLPPYPMVPLLHHLPKTPPVQSPSPQSPPKTSSPSPTPTMRSSLQESSRNQINEAIQCRSREPLQDEPVSLVKRETSAAKPLFSVASLVETPINVRKSPLKPPTAPLPPSKTTPSTSQRKVPAVLSLPQSSPNLKLKSEATPSYSSDDASHQPLGSTNRLAAVSSSSCSPSGGVKLTNSQAHHLQQQQHLLRQKQRNYKNMTRERRIEANARERTRVHTISSAYEKLRQSVPSYSHNQKLSKLSILRIASSYILTLSKLADNSSEQTVADCVEETTKTIQFEGRAKKKRDD</sequence>
<feature type="compositionally biased region" description="Low complexity" evidence="7">
    <location>
        <begin position="211"/>
        <end position="220"/>
    </location>
</feature>
<dbReference type="GO" id="GO:0005737">
    <property type="term" value="C:cytoplasm"/>
    <property type="evidence" value="ECO:0007669"/>
    <property type="project" value="UniProtKB-SubCell"/>
</dbReference>
<dbReference type="GO" id="GO:0009653">
    <property type="term" value="P:anatomical structure morphogenesis"/>
    <property type="evidence" value="ECO:0007669"/>
    <property type="project" value="TreeGrafter"/>
</dbReference>
<evidence type="ECO:0000256" key="3">
    <source>
        <dbReference type="ARBA" id="ARBA00023015"/>
    </source>
</evidence>
<feature type="region of interest" description="Disordered" evidence="7">
    <location>
        <begin position="1"/>
        <end position="62"/>
    </location>
</feature>
<dbReference type="InterPro" id="IPR050359">
    <property type="entry name" value="bHLH_transcription_factors"/>
</dbReference>
<dbReference type="OrthoDB" id="10001938at2759"/>
<dbReference type="PROSITE" id="PS50888">
    <property type="entry name" value="BHLH"/>
    <property type="match status" value="1"/>
</dbReference>
<feature type="compositionally biased region" description="Polar residues" evidence="7">
    <location>
        <begin position="425"/>
        <end position="444"/>
    </location>
</feature>
<feature type="domain" description="BHLH" evidence="8">
    <location>
        <begin position="489"/>
        <end position="541"/>
    </location>
</feature>
<dbReference type="FunFam" id="4.10.280.10:FF:000052">
    <property type="entry name" value="Protein atonal homolog 8"/>
    <property type="match status" value="1"/>
</dbReference>
<organism evidence="9 10">
    <name type="scientific">Hyalella azteca</name>
    <name type="common">Amphipod</name>
    <dbReference type="NCBI Taxonomy" id="294128"/>
    <lineage>
        <taxon>Eukaryota</taxon>
        <taxon>Metazoa</taxon>
        <taxon>Ecdysozoa</taxon>
        <taxon>Arthropoda</taxon>
        <taxon>Crustacea</taxon>
        <taxon>Multicrustacea</taxon>
        <taxon>Malacostraca</taxon>
        <taxon>Eumalacostraca</taxon>
        <taxon>Peracarida</taxon>
        <taxon>Amphipoda</taxon>
        <taxon>Senticaudata</taxon>
        <taxon>Talitrida</taxon>
        <taxon>Talitroidea</taxon>
        <taxon>Hyalellidae</taxon>
        <taxon>Hyalella</taxon>
    </lineage>
</organism>
<dbReference type="PANTHER" id="PTHR19290:SF102">
    <property type="entry name" value="TRANSCRIPTION FACTOR ATOH8"/>
    <property type="match status" value="1"/>
</dbReference>
<dbReference type="RefSeq" id="XP_018023912.1">
    <property type="nucleotide sequence ID" value="XM_018168423.2"/>
</dbReference>
<dbReference type="AlphaFoldDB" id="A0A8B7PE76"/>
<feature type="compositionally biased region" description="Basic and acidic residues" evidence="7">
    <location>
        <begin position="13"/>
        <end position="23"/>
    </location>
</feature>
<keyword evidence="3" id="KW-0805">Transcription regulation</keyword>
<feature type="compositionally biased region" description="Basic and acidic residues" evidence="7">
    <location>
        <begin position="150"/>
        <end position="162"/>
    </location>
</feature>
<evidence type="ECO:0000256" key="2">
    <source>
        <dbReference type="ARBA" id="ARBA00004496"/>
    </source>
</evidence>
<dbReference type="InterPro" id="IPR036638">
    <property type="entry name" value="HLH_DNA-bd_sf"/>
</dbReference>
<dbReference type="Pfam" id="PF00010">
    <property type="entry name" value="HLH"/>
    <property type="match status" value="1"/>
</dbReference>
<dbReference type="SUPFAM" id="SSF47459">
    <property type="entry name" value="HLH, helix-loop-helix DNA-binding domain"/>
    <property type="match status" value="1"/>
</dbReference>
<feature type="region of interest" description="Disordered" evidence="7">
    <location>
        <begin position="298"/>
        <end position="356"/>
    </location>
</feature>
<dbReference type="GO" id="GO:0003700">
    <property type="term" value="F:DNA-binding transcription factor activity"/>
    <property type="evidence" value="ECO:0007669"/>
    <property type="project" value="InterPro"/>
</dbReference>
<keyword evidence="6" id="KW-0539">Nucleus</keyword>
<evidence type="ECO:0000256" key="4">
    <source>
        <dbReference type="ARBA" id="ARBA00023125"/>
    </source>
</evidence>
<feature type="compositionally biased region" description="Pro residues" evidence="7">
    <location>
        <begin position="301"/>
        <end position="313"/>
    </location>
</feature>
<protein>
    <submittedName>
        <fullName evidence="10">Carbohydrate-responsive element-binding protein-like</fullName>
    </submittedName>
</protein>